<dbReference type="EMBL" id="NQVE01000005">
    <property type="protein sequence ID" value="RAL55027.1"/>
    <property type="molecule type" value="Genomic_DNA"/>
</dbReference>
<evidence type="ECO:0000313" key="3">
    <source>
        <dbReference type="Proteomes" id="UP000249390"/>
    </source>
</evidence>
<dbReference type="Proteomes" id="UP000249390">
    <property type="component" value="Unassembled WGS sequence"/>
</dbReference>
<keyword evidence="1" id="KW-0472">Membrane</keyword>
<organism evidence="2 3">
    <name type="scientific">Cuscuta australis</name>
    <dbReference type="NCBI Taxonomy" id="267555"/>
    <lineage>
        <taxon>Eukaryota</taxon>
        <taxon>Viridiplantae</taxon>
        <taxon>Streptophyta</taxon>
        <taxon>Embryophyta</taxon>
        <taxon>Tracheophyta</taxon>
        <taxon>Spermatophyta</taxon>
        <taxon>Magnoliopsida</taxon>
        <taxon>eudicotyledons</taxon>
        <taxon>Gunneridae</taxon>
        <taxon>Pentapetalae</taxon>
        <taxon>asterids</taxon>
        <taxon>lamiids</taxon>
        <taxon>Solanales</taxon>
        <taxon>Convolvulaceae</taxon>
        <taxon>Cuscuteae</taxon>
        <taxon>Cuscuta</taxon>
        <taxon>Cuscuta subgen. Grammica</taxon>
        <taxon>Cuscuta sect. Cleistogrammica</taxon>
    </lineage>
</organism>
<dbReference type="Pfam" id="PF03140">
    <property type="entry name" value="DUF247"/>
    <property type="match status" value="1"/>
</dbReference>
<reference evidence="2 3" key="1">
    <citation type="submission" date="2018-06" db="EMBL/GenBank/DDBJ databases">
        <title>The Genome of Cuscuta australis (Dodder) Provides Insight into the Evolution of Plant Parasitism.</title>
        <authorList>
            <person name="Liu H."/>
        </authorList>
    </citation>
    <scope>NUCLEOTIDE SEQUENCE [LARGE SCALE GENOMIC DNA]</scope>
    <source>
        <strain evidence="3">cv. Yunnan</strain>
        <tissue evidence="2">Vines</tissue>
    </source>
</reference>
<dbReference type="InterPro" id="IPR004158">
    <property type="entry name" value="DUF247_pln"/>
</dbReference>
<gene>
    <name evidence="2" type="ORF">DM860_013723</name>
</gene>
<keyword evidence="1" id="KW-0812">Transmembrane</keyword>
<sequence>MDGGTKSSGWRDWVIKVNEESIRRRKDDDDNAASAIVKIDGAAGGGMTMEEDEQQQEERWKKRCIYRVPAAFAEWNKKAYTPLVVSLGPYHHGEDHLRVMEGHKHRALVHFLRRSGKPLERYLHALNPLAQDLKDAYDSLPAGHHQDDDGGSFLQVMIVDGCFLLEILRTAAISAYYGLGKDNYAPWDPVFSDHGRLYLIPHLKRDMLVLQNQLPMLLLYTLHAVATNQEYDGDEDGGPSENDVEFINNLVVKIWSPDARDRKFGKCLHVLDLYRKNLLWEPPKYLRKRHQYLNKLRGAQRAAQLRRRNTTVATRGGAGEAQIVRSATELYEAGIRFKRNRTRSLKDISFRCGVLRMPQITVDDTSESMFLNQMAFERAHVGAGNEVTAYIFFMDTIIDSNKDVSLLHNSGVLLNAVGSDKAVAKLFNSLSRDITLDPQSSLDVIQNEVCEYCKIPWNEWRANLIHTYFRSPWASLSVFAAIFLFALTIVQTIYSILPYYKPS</sequence>
<evidence type="ECO:0000313" key="2">
    <source>
        <dbReference type="EMBL" id="RAL55027.1"/>
    </source>
</evidence>
<feature type="transmembrane region" description="Helical" evidence="1">
    <location>
        <begin position="473"/>
        <end position="497"/>
    </location>
</feature>
<dbReference type="AlphaFoldDB" id="A0A328EB60"/>
<evidence type="ECO:0000256" key="1">
    <source>
        <dbReference type="SAM" id="Phobius"/>
    </source>
</evidence>
<keyword evidence="1" id="KW-1133">Transmembrane helix</keyword>
<keyword evidence="3" id="KW-1185">Reference proteome</keyword>
<comment type="caution">
    <text evidence="2">The sequence shown here is derived from an EMBL/GenBank/DDBJ whole genome shotgun (WGS) entry which is preliminary data.</text>
</comment>
<name>A0A328EB60_9ASTE</name>
<dbReference type="PANTHER" id="PTHR31170:SF18">
    <property type="entry name" value="(WILD MALAYSIAN BANANA) HYPOTHETICAL PROTEIN"/>
    <property type="match status" value="1"/>
</dbReference>
<dbReference type="PANTHER" id="PTHR31170">
    <property type="entry name" value="BNAC04G53230D PROTEIN"/>
    <property type="match status" value="1"/>
</dbReference>
<accession>A0A328EB60</accession>
<protein>
    <submittedName>
        <fullName evidence="2">Uncharacterized protein</fullName>
    </submittedName>
</protein>
<proteinExistence type="predicted"/>